<name>A0ABT2S382_9FIRM</name>
<dbReference type="InterPro" id="IPR000157">
    <property type="entry name" value="TIR_dom"/>
</dbReference>
<dbReference type="InterPro" id="IPR035897">
    <property type="entry name" value="Toll_tir_struct_dom_sf"/>
</dbReference>
<dbReference type="InterPro" id="IPR006674">
    <property type="entry name" value="HD_domain"/>
</dbReference>
<reference evidence="4 5" key="1">
    <citation type="journal article" date="2021" name="ISME Commun">
        <title>Automated analysis of genomic sequences facilitates high-throughput and comprehensive description of bacteria.</title>
        <authorList>
            <person name="Hitch T.C.A."/>
        </authorList>
    </citation>
    <scope>NUCLEOTIDE SEQUENCE [LARGE SCALE GENOMIC DNA]</scope>
    <source>
        <strain evidence="4 5">Sanger_02</strain>
    </source>
</reference>
<dbReference type="InterPro" id="IPR039356">
    <property type="entry name" value="YfbR/HDDC2"/>
</dbReference>
<dbReference type="PANTHER" id="PTHR11845">
    <property type="entry name" value="5'-DEOXYNUCLEOTIDASE HDDC2"/>
    <property type="match status" value="1"/>
</dbReference>
<evidence type="ECO:0000256" key="1">
    <source>
        <dbReference type="ARBA" id="ARBA00022723"/>
    </source>
</evidence>
<keyword evidence="2" id="KW-0378">Hydrolase</keyword>
<proteinExistence type="predicted"/>
<protein>
    <submittedName>
        <fullName evidence="4">HD domain-containing protein</fullName>
    </submittedName>
</protein>
<dbReference type="Pfam" id="PF13676">
    <property type="entry name" value="TIR_2"/>
    <property type="match status" value="1"/>
</dbReference>
<dbReference type="Proteomes" id="UP001207605">
    <property type="component" value="Unassembled WGS sequence"/>
</dbReference>
<organism evidence="4 5">
    <name type="scientific">Dorea ammoniilytica</name>
    <dbReference type="NCBI Taxonomy" id="2981788"/>
    <lineage>
        <taxon>Bacteria</taxon>
        <taxon>Bacillati</taxon>
        <taxon>Bacillota</taxon>
        <taxon>Clostridia</taxon>
        <taxon>Lachnospirales</taxon>
        <taxon>Lachnospiraceae</taxon>
        <taxon>Dorea</taxon>
    </lineage>
</organism>
<dbReference type="SUPFAM" id="SSF52200">
    <property type="entry name" value="Toll/Interleukin receptor TIR domain"/>
    <property type="match status" value="1"/>
</dbReference>
<dbReference type="SUPFAM" id="SSF109604">
    <property type="entry name" value="HD-domain/PDEase-like"/>
    <property type="match status" value="1"/>
</dbReference>
<gene>
    <name evidence="4" type="ORF">OCV65_02140</name>
</gene>
<evidence type="ECO:0000313" key="5">
    <source>
        <dbReference type="Proteomes" id="UP001207605"/>
    </source>
</evidence>
<sequence length="983" mass="115369">MESEKIVFISYSSKEMETAVRVCNYLEEQGIVCWIAPRNIEAGANYASQIVAAIRRCDTLVMLASESTNVSGHVSNEVSIAFDNKKNIIPFKLQDIEFTDEYLYFLGRKHWIEAHQDFNKGLLTLKDTICSLRNKETGSIITKQERPEQNPVQDRKQDTDTVVSPCYSREAIVRLIIEKSQKYPYNIYKRLTDRSYEAMLDCAEELFDATIHVYRQRRMVECSKEFPELIVEELSGEKENCIQVQGLPGSAKNMLLQFAFYKMLKNFSMGVSNALPFYVSASYYEKLPYNQENVAEQMKAILAEEFQEYFEYLQEHPEVRPVLFVEAIREHNVAKISPENVMFELWRKYGKFSRICAIDVGLIKNRARLKRVIPIAGDNKGYLFSTHQVPTDDRETVIKMIRSIYGIYQYELDVEETYQVLKRLKFPVVDIFLIRLIATEMQTAYDCREIRLSDMYEKLALSEVYGDVEKLKCVASELYHYVFDVSYNLNTIEYNGAMWSLPHKHSTYLEFLIAYYFVDKVEHYQEQDDYAFLKTIMTAMSNRFVVSFLQDNYPLQEILLDFIKGKYDTFDVRQKSNAAYWLGRLEYKNLSDAAVEILQNEFERYKDTAKKDNRNCLENCDRQFLFRSICTGLMSQGQVGILDEYLCVVIVNDIANAINRGAVIEYFGDNYQMAAHDAYYMDKDINLGEQAIRILSSRIESVLLRESGRYIEKDLVTMLSLLQARIQNERKTLKYDLRPLAEKALEYLSAYQTRPKNVVSDKLQFYFKSMEEDLRIYLDSENFDIGPLIYNRYRGLREIKRNQWLEKQIEDPESIAEHTFSAWIMAMFFLPEEYPADGYSKREILDMLLVHDMAEADVGDQMISLNEPKRELKKQNDVLKKLFVKGTYPDIANLTHYYNVWTGYYNGMNVNARIARDINLLQTVYTFCEYYCRYPEHFESADVEKWMKEKNNLKTELGYELFDRLITNNQDFMEVVCLSGKQE</sequence>
<keyword evidence="1" id="KW-0479">Metal-binding</keyword>
<dbReference type="Gene3D" id="3.40.50.10140">
    <property type="entry name" value="Toll/interleukin-1 receptor homology (TIR) domain"/>
    <property type="match status" value="1"/>
</dbReference>
<feature type="domain" description="TIR" evidence="3">
    <location>
        <begin position="3"/>
        <end position="129"/>
    </location>
</feature>
<dbReference type="EMBL" id="JAOQJV010000002">
    <property type="protein sequence ID" value="MCU6699045.1"/>
    <property type="molecule type" value="Genomic_DNA"/>
</dbReference>
<dbReference type="RefSeq" id="WP_262580796.1">
    <property type="nucleotide sequence ID" value="NZ_JAOQJV010000002.1"/>
</dbReference>
<evidence type="ECO:0000259" key="3">
    <source>
        <dbReference type="PROSITE" id="PS50104"/>
    </source>
</evidence>
<evidence type="ECO:0000313" key="4">
    <source>
        <dbReference type="EMBL" id="MCU6699045.1"/>
    </source>
</evidence>
<dbReference type="Gene3D" id="1.10.3210.10">
    <property type="entry name" value="Hypothetical protein af1432"/>
    <property type="match status" value="1"/>
</dbReference>
<dbReference type="PROSITE" id="PS50104">
    <property type="entry name" value="TIR"/>
    <property type="match status" value="1"/>
</dbReference>
<keyword evidence="5" id="KW-1185">Reference proteome</keyword>
<dbReference type="PANTHER" id="PTHR11845:SF13">
    <property type="entry name" value="5'-DEOXYNUCLEOTIDASE HDDC2"/>
    <property type="match status" value="1"/>
</dbReference>
<accession>A0ABT2S382</accession>
<dbReference type="Pfam" id="PF13023">
    <property type="entry name" value="HD_3"/>
    <property type="match status" value="1"/>
</dbReference>
<evidence type="ECO:0000256" key="2">
    <source>
        <dbReference type="ARBA" id="ARBA00022801"/>
    </source>
</evidence>
<comment type="caution">
    <text evidence="4">The sequence shown here is derived from an EMBL/GenBank/DDBJ whole genome shotgun (WGS) entry which is preliminary data.</text>
</comment>